<evidence type="ECO:0008006" key="3">
    <source>
        <dbReference type="Google" id="ProtNLM"/>
    </source>
</evidence>
<dbReference type="SUPFAM" id="SSF53756">
    <property type="entry name" value="UDP-Glycosyltransferase/glycogen phosphorylase"/>
    <property type="match status" value="1"/>
</dbReference>
<dbReference type="RefSeq" id="WP_034731756.1">
    <property type="nucleotide sequence ID" value="NZ_JPIN01000005.1"/>
</dbReference>
<dbReference type="eggNOG" id="ENOG5032VER">
    <property type="taxonomic scope" value="Bacteria"/>
</dbReference>
<organism evidence="1 2">
    <name type="scientific">Pseudidiomarina atlantica</name>
    <dbReference type="NCBI Taxonomy" id="1517416"/>
    <lineage>
        <taxon>Bacteria</taxon>
        <taxon>Pseudomonadati</taxon>
        <taxon>Pseudomonadota</taxon>
        <taxon>Gammaproteobacteria</taxon>
        <taxon>Alteromonadales</taxon>
        <taxon>Idiomarinaceae</taxon>
        <taxon>Pseudidiomarina</taxon>
    </lineage>
</organism>
<keyword evidence="2" id="KW-1185">Reference proteome</keyword>
<proteinExistence type="predicted"/>
<dbReference type="Proteomes" id="UP000053718">
    <property type="component" value="Unassembled WGS sequence"/>
</dbReference>
<comment type="caution">
    <text evidence="1">The sequence shown here is derived from an EMBL/GenBank/DDBJ whole genome shotgun (WGS) entry which is preliminary data.</text>
</comment>
<sequence length="412" mass="47629">MKKIFIYYPSQHIGGAQIFFEKIAKILDKMGYQIGIFSNTKEYIEKVLVESGIKVNRCCTTDNETERFINEDDFILLTSFSYLYSIATKIDLSRCQKVIFFDLHPSNVIGQLPLGFLFRYKNFVLSRVMPYLLFYPTISQTRNIIQEGIKARCISFLCAKNYELNEFAFNLNARPLFIPIPIDVPLISKPIRDYGGVINILWVSRLDIDKVKILNLLIEDVEDFNRKSPESKVVLHIIGDGKAKSFIRTTKHTEVKYYGVLCKEELWRFAISSINCSYGVGTAALEIAALGIVTFLIPSMDEYSYYSNTSNRYLPLYMVDGCDVAVEKKHKNKTISFEHSIRMLIRNGAEDGVRCREHVKSFHNEAKIIEALLLMISSNKESENFVRSVSKLRLGWMQRTLLRLRNHVYKYV</sequence>
<evidence type="ECO:0000313" key="1">
    <source>
        <dbReference type="EMBL" id="KFZ29208.1"/>
    </source>
</evidence>
<name>A0A094L3H5_9GAMM</name>
<evidence type="ECO:0000313" key="2">
    <source>
        <dbReference type="Proteomes" id="UP000053718"/>
    </source>
</evidence>
<gene>
    <name evidence="1" type="ORF">IDAT_05925</name>
</gene>
<dbReference type="EMBL" id="JPIN01000005">
    <property type="protein sequence ID" value="KFZ29208.1"/>
    <property type="molecule type" value="Genomic_DNA"/>
</dbReference>
<reference evidence="1 2" key="1">
    <citation type="submission" date="2014-06" db="EMBL/GenBank/DDBJ databases">
        <title>Draft genome sequence of Idiomarina sp. MCCC 1A10513.</title>
        <authorList>
            <person name="Du J."/>
            <person name="Lai Q."/>
            <person name="Shao Z."/>
        </authorList>
    </citation>
    <scope>NUCLEOTIDE SEQUENCE [LARGE SCALE GENOMIC DNA]</scope>
    <source>
        <strain evidence="1 2">MCCC 1A10513</strain>
    </source>
</reference>
<dbReference type="AlphaFoldDB" id="A0A094L3H5"/>
<accession>A0A094L3H5</accession>
<protein>
    <recommendedName>
        <fullName evidence="3">Glycosyl transferase family 1 domain-containing protein</fullName>
    </recommendedName>
</protein>
<dbReference type="STRING" id="1517416.IDAT_05925"/>
<dbReference type="OrthoDB" id="6400003at2"/>